<dbReference type="InterPro" id="IPR016161">
    <property type="entry name" value="Ald_DH/histidinol_DH"/>
</dbReference>
<protein>
    <recommendedName>
        <fullName evidence="4">Aldehyde dehydrogenase</fullName>
    </recommendedName>
</protein>
<accession>A0A3C1KTQ5</accession>
<dbReference type="GO" id="GO:0006081">
    <property type="term" value="P:aldehyde metabolic process"/>
    <property type="evidence" value="ECO:0007669"/>
    <property type="project" value="InterPro"/>
</dbReference>
<feature type="active site" evidence="5">
    <location>
        <position position="260"/>
    </location>
</feature>
<dbReference type="Proteomes" id="UP000259273">
    <property type="component" value="Unassembled WGS sequence"/>
</dbReference>
<dbReference type="InterPro" id="IPR029510">
    <property type="entry name" value="Ald_DH_CS_GLU"/>
</dbReference>
<dbReference type="SUPFAM" id="SSF53720">
    <property type="entry name" value="ALDH-like"/>
    <property type="match status" value="1"/>
</dbReference>
<dbReference type="PANTHER" id="PTHR43570:SF20">
    <property type="entry name" value="ALDEHYDE DEHYDROGENASE ALDX-RELATED"/>
    <property type="match status" value="1"/>
</dbReference>
<dbReference type="InterPro" id="IPR016163">
    <property type="entry name" value="Ald_DH_C"/>
</dbReference>
<reference evidence="9 10" key="1">
    <citation type="journal article" date="2018" name="Nat. Biotechnol.">
        <title>A standardized bacterial taxonomy based on genome phylogeny substantially revises the tree of life.</title>
        <authorList>
            <person name="Parks D.H."/>
            <person name="Chuvochina M."/>
            <person name="Waite D.W."/>
            <person name="Rinke C."/>
            <person name="Skarshewski A."/>
            <person name="Chaumeil P.A."/>
            <person name="Hugenholtz P."/>
        </authorList>
    </citation>
    <scope>NUCLEOTIDE SEQUENCE [LARGE SCALE GENOMIC DNA]</scope>
    <source>
        <strain evidence="9">UBA9158</strain>
    </source>
</reference>
<dbReference type="PROSITE" id="PS00687">
    <property type="entry name" value="ALDEHYDE_DEHYDR_GLU"/>
    <property type="match status" value="1"/>
</dbReference>
<dbReference type="FunFam" id="3.40.309.10:FF:000003">
    <property type="entry name" value="Aldehyde dehydrogenase"/>
    <property type="match status" value="1"/>
</dbReference>
<evidence type="ECO:0000256" key="3">
    <source>
        <dbReference type="ARBA" id="ARBA00023027"/>
    </source>
</evidence>
<evidence type="ECO:0000256" key="1">
    <source>
        <dbReference type="ARBA" id="ARBA00009986"/>
    </source>
</evidence>
<dbReference type="Gene3D" id="3.40.605.10">
    <property type="entry name" value="Aldehyde Dehydrogenase, Chain A, domain 1"/>
    <property type="match status" value="1"/>
</dbReference>
<dbReference type="AlphaFoldDB" id="A0A3C1KTQ5"/>
<dbReference type="Pfam" id="PF00171">
    <property type="entry name" value="Aldedh"/>
    <property type="match status" value="1"/>
</dbReference>
<comment type="similarity">
    <text evidence="1 4 7">Belongs to the aldehyde dehydrogenase family.</text>
</comment>
<dbReference type="CDD" id="cd07133">
    <property type="entry name" value="ALDH_CALDH_CalB"/>
    <property type="match status" value="1"/>
</dbReference>
<evidence type="ECO:0000256" key="4">
    <source>
        <dbReference type="PIRNR" id="PIRNR036492"/>
    </source>
</evidence>
<dbReference type="InterPro" id="IPR016162">
    <property type="entry name" value="Ald_DH_N"/>
</dbReference>
<proteinExistence type="inferred from homology"/>
<evidence type="ECO:0000313" key="9">
    <source>
        <dbReference type="EMBL" id="HAN29576.1"/>
    </source>
</evidence>
<name>A0A3C1KTQ5_9GAMM</name>
<evidence type="ECO:0000259" key="8">
    <source>
        <dbReference type="Pfam" id="PF00171"/>
    </source>
</evidence>
<feature type="active site" evidence="5 6">
    <location>
        <position position="226"/>
    </location>
</feature>
<evidence type="ECO:0000256" key="2">
    <source>
        <dbReference type="ARBA" id="ARBA00023002"/>
    </source>
</evidence>
<gene>
    <name evidence="9" type="ORF">DCP75_17985</name>
</gene>
<dbReference type="STRING" id="1121937.GCA_000423125_02506"/>
<evidence type="ECO:0000256" key="6">
    <source>
        <dbReference type="PROSITE-ProRule" id="PRU10007"/>
    </source>
</evidence>
<feature type="domain" description="Aldehyde dehydrogenase" evidence="8">
    <location>
        <begin position="13"/>
        <end position="454"/>
    </location>
</feature>
<dbReference type="InterPro" id="IPR012394">
    <property type="entry name" value="Aldehyde_DH_NAD(P)"/>
</dbReference>
<evidence type="ECO:0000256" key="5">
    <source>
        <dbReference type="PIRSR" id="PIRSR036492-1"/>
    </source>
</evidence>
<dbReference type="PANTHER" id="PTHR43570">
    <property type="entry name" value="ALDEHYDE DEHYDROGENASE"/>
    <property type="match status" value="1"/>
</dbReference>
<dbReference type="PIRSF" id="PIRSF036492">
    <property type="entry name" value="ALDH"/>
    <property type="match status" value="1"/>
</dbReference>
<keyword evidence="3" id="KW-0520">NAD</keyword>
<dbReference type="EMBL" id="DMND01000241">
    <property type="protein sequence ID" value="HAN29576.1"/>
    <property type="molecule type" value="Genomic_DNA"/>
</dbReference>
<organism evidence="9 10">
    <name type="scientific">Haliea salexigens</name>
    <dbReference type="NCBI Taxonomy" id="287487"/>
    <lineage>
        <taxon>Bacteria</taxon>
        <taxon>Pseudomonadati</taxon>
        <taxon>Pseudomonadota</taxon>
        <taxon>Gammaproteobacteria</taxon>
        <taxon>Cellvibrionales</taxon>
        <taxon>Halieaceae</taxon>
        <taxon>Haliea</taxon>
    </lineage>
</organism>
<comment type="caution">
    <text evidence="9">The sequence shown here is derived from an EMBL/GenBank/DDBJ whole genome shotgun (WGS) entry which is preliminary data.</text>
</comment>
<dbReference type="Gene3D" id="3.40.309.10">
    <property type="entry name" value="Aldehyde Dehydrogenase, Chain A, domain 2"/>
    <property type="match status" value="1"/>
</dbReference>
<dbReference type="InterPro" id="IPR015590">
    <property type="entry name" value="Aldehyde_DH_dom"/>
</dbReference>
<dbReference type="GO" id="GO:0005737">
    <property type="term" value="C:cytoplasm"/>
    <property type="evidence" value="ECO:0007669"/>
    <property type="project" value="TreeGrafter"/>
</dbReference>
<keyword evidence="2 4" id="KW-0560">Oxidoreductase</keyword>
<evidence type="ECO:0000256" key="7">
    <source>
        <dbReference type="RuleBase" id="RU003345"/>
    </source>
</evidence>
<sequence>MNAPQTIGSIEDIERRMQQVLEAQRQDYLREGEVSAETRIDRIDRGIDVLLKYQDKMVAALDSDFSCRAREVSLLTDVAASVTPLKHARKHLRKWMKPERRPTMFPLNLLGGRSRIEYQPLGVVGVISPWNFPVNLTFGPLAGILAAGNRALIKPSEFTPATSEVMAEMVAEAWDETEVALFTGGPEVGQAFSGLAFDHLLFTGATSVARHIMAAAARNLVPVTLELGGKSPVIVSRSADIEKSLERIMLGKTLNAGQICLAPDYLMVPEEKLDAVIAAAQKAVTAMYPSILDNPEYTAVVNQRHYERLTGYLKEAEERGARTIPINPAGEDFQAREGSRKIPPTLIAQPAEDLKVMQEELFGPLLPIRTYKDFNETIDYVNANPRPLAAYYFGQDKDEERAVLTRTTSGGACINDVIMHIMQEELPFGGVGPSGMGAYHGEKGFRTFSHAKSIYRQAGVNVGKLGGMLPPYGKATEKTISMQVKK</sequence>
<evidence type="ECO:0000313" key="10">
    <source>
        <dbReference type="Proteomes" id="UP000259273"/>
    </source>
</evidence>
<dbReference type="GO" id="GO:0004029">
    <property type="term" value="F:aldehyde dehydrogenase (NAD+) activity"/>
    <property type="evidence" value="ECO:0007669"/>
    <property type="project" value="TreeGrafter"/>
</dbReference>